<dbReference type="GeneID" id="70240291"/>
<evidence type="ECO:0000313" key="3">
    <source>
        <dbReference type="Proteomes" id="UP001201262"/>
    </source>
</evidence>
<keyword evidence="1" id="KW-0732">Signal</keyword>
<organism evidence="2 3">
    <name type="scientific">Talaromyces proteolyticus</name>
    <dbReference type="NCBI Taxonomy" id="1131652"/>
    <lineage>
        <taxon>Eukaryota</taxon>
        <taxon>Fungi</taxon>
        <taxon>Dikarya</taxon>
        <taxon>Ascomycota</taxon>
        <taxon>Pezizomycotina</taxon>
        <taxon>Eurotiomycetes</taxon>
        <taxon>Eurotiomycetidae</taxon>
        <taxon>Eurotiales</taxon>
        <taxon>Trichocomaceae</taxon>
        <taxon>Talaromyces</taxon>
        <taxon>Talaromyces sect. Bacilispori</taxon>
    </lineage>
</organism>
<name>A0AAD4KKX0_9EURO</name>
<reference evidence="2" key="1">
    <citation type="submission" date="2021-12" db="EMBL/GenBank/DDBJ databases">
        <title>Convergent genome expansion in fungi linked to evolution of root-endophyte symbiosis.</title>
        <authorList>
            <consortium name="DOE Joint Genome Institute"/>
            <person name="Ke Y.-H."/>
            <person name="Bonito G."/>
            <person name="Liao H.-L."/>
            <person name="Looney B."/>
            <person name="Rojas-Flechas A."/>
            <person name="Nash J."/>
            <person name="Hameed K."/>
            <person name="Schadt C."/>
            <person name="Martin F."/>
            <person name="Crous P.W."/>
            <person name="Miettinen O."/>
            <person name="Magnuson J.K."/>
            <person name="Labbe J."/>
            <person name="Jacobson D."/>
            <person name="Doktycz M.J."/>
            <person name="Veneault-Fourrey C."/>
            <person name="Kuo A."/>
            <person name="Mondo S."/>
            <person name="Calhoun S."/>
            <person name="Riley R."/>
            <person name="Ohm R."/>
            <person name="LaButti K."/>
            <person name="Andreopoulos B."/>
            <person name="Pangilinan J."/>
            <person name="Nolan M."/>
            <person name="Tritt A."/>
            <person name="Clum A."/>
            <person name="Lipzen A."/>
            <person name="Daum C."/>
            <person name="Barry K."/>
            <person name="Grigoriev I.V."/>
            <person name="Vilgalys R."/>
        </authorList>
    </citation>
    <scope>NUCLEOTIDE SEQUENCE</scope>
    <source>
        <strain evidence="2">PMI_201</strain>
    </source>
</reference>
<evidence type="ECO:0000313" key="2">
    <source>
        <dbReference type="EMBL" id="KAH8692622.1"/>
    </source>
</evidence>
<sequence length="115" mass="13040">MRCRVRERGAICLVTVIIRIVLRRGTPTPTDSHYKYDAAIDSCQRLIFFAHPVSTLTLIRTCLLQRWPLRVLNTGHSRHASIWPVITWSDRLFPHSAPLASGWLSSASGPHEIRG</sequence>
<keyword evidence="3" id="KW-1185">Reference proteome</keyword>
<comment type="caution">
    <text evidence="2">The sequence shown here is derived from an EMBL/GenBank/DDBJ whole genome shotgun (WGS) entry which is preliminary data.</text>
</comment>
<feature type="chain" id="PRO_5042268177" description="Secreted protein" evidence="1">
    <location>
        <begin position="26"/>
        <end position="115"/>
    </location>
</feature>
<proteinExistence type="predicted"/>
<evidence type="ECO:0008006" key="4">
    <source>
        <dbReference type="Google" id="ProtNLM"/>
    </source>
</evidence>
<dbReference type="Proteomes" id="UP001201262">
    <property type="component" value="Unassembled WGS sequence"/>
</dbReference>
<evidence type="ECO:0000256" key="1">
    <source>
        <dbReference type="SAM" id="SignalP"/>
    </source>
</evidence>
<accession>A0AAD4KKX0</accession>
<dbReference type="RefSeq" id="XP_046068495.1">
    <property type="nucleotide sequence ID" value="XM_046210004.1"/>
</dbReference>
<protein>
    <recommendedName>
        <fullName evidence="4">Secreted protein</fullName>
    </recommendedName>
</protein>
<feature type="signal peptide" evidence="1">
    <location>
        <begin position="1"/>
        <end position="25"/>
    </location>
</feature>
<dbReference type="EMBL" id="JAJTJA010000010">
    <property type="protein sequence ID" value="KAH8692622.1"/>
    <property type="molecule type" value="Genomic_DNA"/>
</dbReference>
<dbReference type="AlphaFoldDB" id="A0AAD4KKX0"/>
<gene>
    <name evidence="2" type="ORF">BGW36DRAFT_23339</name>
</gene>